<evidence type="ECO:0000313" key="1">
    <source>
        <dbReference type="EMBL" id="KPB01068.1"/>
    </source>
</evidence>
<evidence type="ECO:0000313" key="2">
    <source>
        <dbReference type="Proteomes" id="UP000038011"/>
    </source>
</evidence>
<dbReference type="PATRIC" id="fig|1514904.3.peg.944"/>
<dbReference type="Proteomes" id="UP000038011">
    <property type="component" value="Unassembled WGS sequence"/>
</dbReference>
<protein>
    <submittedName>
        <fullName evidence="1">Uncharacterized protein</fullName>
    </submittedName>
</protein>
<name>A0A0N0E7D7_9HYPH</name>
<dbReference type="STRING" id="1514904.SU32_10560"/>
<dbReference type="AlphaFoldDB" id="A0A0N0E7D7"/>
<accession>A0A0N0E7D7</accession>
<keyword evidence="2" id="KW-1185">Reference proteome</keyword>
<proteinExistence type="predicted"/>
<dbReference type="OrthoDB" id="7726273at2"/>
<comment type="caution">
    <text evidence="1">The sequence shown here is derived from an EMBL/GenBank/DDBJ whole genome shotgun (WGS) entry which is preliminary data.</text>
</comment>
<dbReference type="EMBL" id="JXMU01000014">
    <property type="protein sequence ID" value="KPB01068.1"/>
    <property type="molecule type" value="Genomic_DNA"/>
</dbReference>
<sequence>MRVLSSLKSLRYLSGIVFLTLLLPETVYGQEKAISWKQEKCVRYSAAWDEALTLFDKSQMTADFVNAHERFIETKCDHDIHVCPVSDYDLEVANAMVVASMNAGTASTFPPFTCRDENKELPNYKGDQ</sequence>
<organism evidence="1 2">
    <name type="scientific">Ahrensia marina</name>
    <dbReference type="NCBI Taxonomy" id="1514904"/>
    <lineage>
        <taxon>Bacteria</taxon>
        <taxon>Pseudomonadati</taxon>
        <taxon>Pseudomonadota</taxon>
        <taxon>Alphaproteobacteria</taxon>
        <taxon>Hyphomicrobiales</taxon>
        <taxon>Ahrensiaceae</taxon>
        <taxon>Ahrensia</taxon>
    </lineage>
</organism>
<reference evidence="1 2" key="1">
    <citation type="submission" date="2015-01" db="EMBL/GenBank/DDBJ databases">
        <title>Ahrensia donghaiensis sp. nov., a novel dimethylsulphoniopropionate-cleavage bacterium isolated from seawater and emended descriptions of the genus Ahrensia and Ahrensia kielensis.</title>
        <authorList>
            <person name="Liu J."/>
        </authorList>
    </citation>
    <scope>NUCLEOTIDE SEQUENCE [LARGE SCALE GENOMIC DNA]</scope>
    <source>
        <strain evidence="1 2">LZD062</strain>
    </source>
</reference>
<gene>
    <name evidence="1" type="ORF">SU32_10560</name>
</gene>
<dbReference type="RefSeq" id="WP_053999329.1">
    <property type="nucleotide sequence ID" value="NZ_JXMU01000014.1"/>
</dbReference>